<gene>
    <name evidence="2" type="ORF">MNBD_GAMMA12-219</name>
</gene>
<evidence type="ECO:0000259" key="1">
    <source>
        <dbReference type="Pfam" id="PF04101"/>
    </source>
</evidence>
<organism evidence="2">
    <name type="scientific">hydrothermal vent metagenome</name>
    <dbReference type="NCBI Taxonomy" id="652676"/>
    <lineage>
        <taxon>unclassified sequences</taxon>
        <taxon>metagenomes</taxon>
        <taxon>ecological metagenomes</taxon>
    </lineage>
</organism>
<reference evidence="2" key="1">
    <citation type="submission" date="2018-06" db="EMBL/GenBank/DDBJ databases">
        <authorList>
            <person name="Zhirakovskaya E."/>
        </authorList>
    </citation>
    <scope>NUCLEOTIDE SEQUENCE</scope>
</reference>
<proteinExistence type="predicted"/>
<dbReference type="PANTHER" id="PTHR21015">
    <property type="entry name" value="UDP-N-ACETYLGLUCOSAMINE--N-ACETYLMURAMYL-(PENTAPEPTIDE) PYROPHOSPHORYL-UNDECAPRENOL N-ACETYLGLUCOSAMINE TRANSFERASE 1"/>
    <property type="match status" value="1"/>
</dbReference>
<name>A0A3B0Y4K1_9ZZZZ</name>
<dbReference type="GO" id="GO:0016758">
    <property type="term" value="F:hexosyltransferase activity"/>
    <property type="evidence" value="ECO:0007669"/>
    <property type="project" value="InterPro"/>
</dbReference>
<dbReference type="Pfam" id="PF04101">
    <property type="entry name" value="Glyco_tran_28_C"/>
    <property type="match status" value="1"/>
</dbReference>
<dbReference type="InterPro" id="IPR007235">
    <property type="entry name" value="Glyco_trans_28_C"/>
</dbReference>
<dbReference type="Gene3D" id="3.40.50.2000">
    <property type="entry name" value="Glycogen Phosphorylase B"/>
    <property type="match status" value="1"/>
</dbReference>
<dbReference type="EMBL" id="UOFL01000058">
    <property type="protein sequence ID" value="VAW74531.1"/>
    <property type="molecule type" value="Genomic_DNA"/>
</dbReference>
<evidence type="ECO:0000313" key="2">
    <source>
        <dbReference type="EMBL" id="VAW74531.1"/>
    </source>
</evidence>
<accession>A0A3B0Y4K1</accession>
<sequence>MPVIDSPSLDTKPQVLIYCQYVYGIGHYVRAVELARGLCRFFNVVLLNGGEAVPNYDLPPEVSCCQLPAIYKQEQADYLSPVDPALSWQECVEARSIIIDRLVCQLAPDILITEHFPFGLLFEFEAIPLITQVKQCNPKARIVSSVRDVIEAKDGGQQSTHSCSLLNQYYDMVLVHSDENIIPFSSSFPLEKKINIPVQYTGYVVRAIIPQTPKADPPQLLVSVGGGRLGEELLYAVLEAHRIVVKQWRYDLILFTGAFQKDIPKLNACAEKYHNLNVAINRFNQEHYRQVLASASAVICMGGYNSLLEAVTAQLPVLIYNRQFHGNNKEQDLRTALFQKFGLVRTLSPDNLCPEQMAARILALVKEPQIPVQSVQVNGAITARKILQSLLME</sequence>
<dbReference type="SUPFAM" id="SSF53756">
    <property type="entry name" value="UDP-Glycosyltransferase/glycogen phosphorylase"/>
    <property type="match status" value="1"/>
</dbReference>
<dbReference type="AlphaFoldDB" id="A0A3B0Y4K1"/>
<feature type="domain" description="Glycosyl transferase family 28 C-terminal" evidence="1">
    <location>
        <begin position="222"/>
        <end position="370"/>
    </location>
</feature>
<protein>
    <recommendedName>
        <fullName evidence="1">Glycosyl transferase family 28 C-terminal domain-containing protein</fullName>
    </recommendedName>
</protein>
<dbReference type="PANTHER" id="PTHR21015:SF28">
    <property type="entry name" value="SLL1722 PROTEIN"/>
    <property type="match status" value="1"/>
</dbReference>